<evidence type="ECO:0000256" key="1">
    <source>
        <dbReference type="SAM" id="SignalP"/>
    </source>
</evidence>
<feature type="chain" id="PRO_5043466705" description="Porin" evidence="1">
    <location>
        <begin position="20"/>
        <end position="384"/>
    </location>
</feature>
<keyword evidence="3" id="KW-1185">Reference proteome</keyword>
<name>A0AAX4HT24_9BACT</name>
<evidence type="ECO:0000313" key="3">
    <source>
        <dbReference type="Proteomes" id="UP001324634"/>
    </source>
</evidence>
<dbReference type="KEGG" id="psti:SOO65_05115"/>
<dbReference type="RefSeq" id="WP_321397960.1">
    <property type="nucleotide sequence ID" value="NZ_CP139487.1"/>
</dbReference>
<keyword evidence="1" id="KW-0732">Signal</keyword>
<reference evidence="2 3" key="1">
    <citation type="submission" date="2023-11" db="EMBL/GenBank/DDBJ databases">
        <title>Peredibacter starrii A3.12.</title>
        <authorList>
            <person name="Mitchell R.J."/>
        </authorList>
    </citation>
    <scope>NUCLEOTIDE SEQUENCE [LARGE SCALE GENOMIC DNA]</scope>
    <source>
        <strain evidence="2 3">A3.12</strain>
    </source>
</reference>
<evidence type="ECO:0000313" key="2">
    <source>
        <dbReference type="EMBL" id="WPU66120.1"/>
    </source>
</evidence>
<dbReference type="AlphaFoldDB" id="A0AAX4HT24"/>
<gene>
    <name evidence="2" type="ORF">SOO65_05115</name>
</gene>
<sequence>MKFIVLLLASLFINFTAEAYPNFIGHNYTSCLNCHYNPFGGGPLTDYGRAVSATTISSRALYPKSWDEEKIAYTSGFLFRKPKQNWLRTQINYRGFQLVRNPGSKESETKEWINMQADARVILKFGENDKFVMVGNIGYAPEPQSTVPGKEQGEWRSREYYMGYRITPRLGAYVGLMDKIYGLRVIEHIAYSRALPQVAQNDQTHGATLHYVSEGWEGGAQFFLGNLSQDKDIQMKGYSATFEKTVFDIHRLGASFITSKNDYNELTSVAGHARFNLKEGSALLLELGQTTQKVTLSEEETVARYGLLQAYLRPVRGVYFLTNVEYIKRDIEEKSYAVRWGPALQTFPIQRVELRLDIYNTRNFSPEASTKDSWMYLFQTHLWL</sequence>
<feature type="signal peptide" evidence="1">
    <location>
        <begin position="1"/>
        <end position="19"/>
    </location>
</feature>
<dbReference type="Proteomes" id="UP001324634">
    <property type="component" value="Chromosome"/>
</dbReference>
<dbReference type="EMBL" id="CP139487">
    <property type="protein sequence ID" value="WPU66120.1"/>
    <property type="molecule type" value="Genomic_DNA"/>
</dbReference>
<protein>
    <recommendedName>
        <fullName evidence="4">Porin</fullName>
    </recommendedName>
</protein>
<accession>A0AAX4HT24</accession>
<evidence type="ECO:0008006" key="4">
    <source>
        <dbReference type="Google" id="ProtNLM"/>
    </source>
</evidence>
<organism evidence="2 3">
    <name type="scientific">Peredibacter starrii</name>
    <dbReference type="NCBI Taxonomy" id="28202"/>
    <lineage>
        <taxon>Bacteria</taxon>
        <taxon>Pseudomonadati</taxon>
        <taxon>Bdellovibrionota</taxon>
        <taxon>Bacteriovoracia</taxon>
        <taxon>Bacteriovoracales</taxon>
        <taxon>Bacteriovoracaceae</taxon>
        <taxon>Peredibacter</taxon>
    </lineage>
</organism>
<proteinExistence type="predicted"/>